<keyword evidence="10" id="KW-0732">Signal</keyword>
<feature type="chain" id="PRO_5033669050" evidence="10">
    <location>
        <begin position="23"/>
        <end position="388"/>
    </location>
</feature>
<dbReference type="Gene3D" id="2.40.10.10">
    <property type="entry name" value="Trypsin-like serine proteases"/>
    <property type="match status" value="1"/>
</dbReference>
<dbReference type="PRINTS" id="PR00722">
    <property type="entry name" value="CHYMOTRYPSIN"/>
</dbReference>
<dbReference type="PANTHER" id="PTHR24260">
    <property type="match status" value="1"/>
</dbReference>
<dbReference type="EMBL" id="HBUE01276699">
    <property type="protein sequence ID" value="CAG6566715.1"/>
    <property type="molecule type" value="Transcribed_RNA"/>
</dbReference>
<dbReference type="InterPro" id="IPR043504">
    <property type="entry name" value="Peptidase_S1_PA_chymotrypsin"/>
</dbReference>
<protein>
    <submittedName>
        <fullName evidence="12">Serine protease snake</fullName>
    </submittedName>
</protein>
<dbReference type="PROSITE" id="PS00134">
    <property type="entry name" value="TRYPSIN_HIS"/>
    <property type="match status" value="1"/>
</dbReference>
<evidence type="ECO:0000256" key="6">
    <source>
        <dbReference type="ARBA" id="ARBA00023157"/>
    </source>
</evidence>
<evidence type="ECO:0000256" key="7">
    <source>
        <dbReference type="ARBA" id="ARBA00024195"/>
    </source>
</evidence>
<dbReference type="GO" id="GO:0050832">
    <property type="term" value="P:defense response to fungus"/>
    <property type="evidence" value="ECO:0007669"/>
    <property type="project" value="UniProtKB-ARBA"/>
</dbReference>
<evidence type="ECO:0000256" key="2">
    <source>
        <dbReference type="ARBA" id="ARBA00022525"/>
    </source>
</evidence>
<feature type="region of interest" description="Disordered" evidence="9">
    <location>
        <begin position="75"/>
        <end position="96"/>
    </location>
</feature>
<comment type="similarity">
    <text evidence="7">Belongs to the peptidase S1 family. CLIP subfamily.</text>
</comment>
<evidence type="ECO:0000313" key="12">
    <source>
        <dbReference type="EMBL" id="CAG6470052.1"/>
    </source>
</evidence>
<dbReference type="SMART" id="SM00020">
    <property type="entry name" value="Tryp_SPc"/>
    <property type="match status" value="1"/>
</dbReference>
<dbReference type="AlphaFoldDB" id="A0A8D8FEU3"/>
<dbReference type="InterPro" id="IPR001254">
    <property type="entry name" value="Trypsin_dom"/>
</dbReference>
<evidence type="ECO:0000256" key="8">
    <source>
        <dbReference type="RuleBase" id="RU363034"/>
    </source>
</evidence>
<dbReference type="GO" id="GO:0035008">
    <property type="term" value="P:positive regulation of melanization defense response"/>
    <property type="evidence" value="ECO:0007669"/>
    <property type="project" value="UniProtKB-ARBA"/>
</dbReference>
<dbReference type="PROSITE" id="PS00135">
    <property type="entry name" value="TRYPSIN_SER"/>
    <property type="match status" value="1"/>
</dbReference>
<evidence type="ECO:0000256" key="4">
    <source>
        <dbReference type="ARBA" id="ARBA00022801"/>
    </source>
</evidence>
<dbReference type="InterPro" id="IPR051333">
    <property type="entry name" value="CLIP_Serine_Protease"/>
</dbReference>
<dbReference type="GO" id="GO:0005576">
    <property type="term" value="C:extracellular region"/>
    <property type="evidence" value="ECO:0007669"/>
    <property type="project" value="UniProtKB-SubCell"/>
</dbReference>
<accession>A0A8D8FEU3</accession>
<reference evidence="12" key="1">
    <citation type="submission" date="2021-05" db="EMBL/GenBank/DDBJ databases">
        <authorList>
            <person name="Alioto T."/>
            <person name="Alioto T."/>
            <person name="Gomez Garrido J."/>
        </authorList>
    </citation>
    <scope>NUCLEOTIDE SEQUENCE</scope>
</reference>
<feature type="domain" description="Peptidase S1" evidence="11">
    <location>
        <begin position="143"/>
        <end position="387"/>
    </location>
</feature>
<evidence type="ECO:0000256" key="5">
    <source>
        <dbReference type="ARBA" id="ARBA00022825"/>
    </source>
</evidence>
<keyword evidence="2" id="KW-0964">Secreted</keyword>
<keyword evidence="4 8" id="KW-0378">Hydrolase</keyword>
<dbReference type="GO" id="GO:0160032">
    <property type="term" value="P:Toll receptor ligand protein activation cascade"/>
    <property type="evidence" value="ECO:0007669"/>
    <property type="project" value="UniProtKB-ARBA"/>
</dbReference>
<evidence type="ECO:0000256" key="3">
    <source>
        <dbReference type="ARBA" id="ARBA00022670"/>
    </source>
</evidence>
<dbReference type="EMBL" id="HBUE01064448">
    <property type="protein sequence ID" value="CAG6470052.1"/>
    <property type="molecule type" value="Transcribed_RNA"/>
</dbReference>
<name>A0A8D8FEU3_CULPI</name>
<dbReference type="Pfam" id="PF00089">
    <property type="entry name" value="Trypsin"/>
    <property type="match status" value="1"/>
</dbReference>
<dbReference type="FunFam" id="2.40.10.10:FF:000015">
    <property type="entry name" value="Atrial natriuretic peptide-converting enzyme"/>
    <property type="match status" value="1"/>
</dbReference>
<dbReference type="PANTHER" id="PTHR24260:SF147">
    <property type="entry name" value="EG:BACR7A4.3 PROTEIN-RELATED"/>
    <property type="match status" value="1"/>
</dbReference>
<evidence type="ECO:0000259" key="11">
    <source>
        <dbReference type="PROSITE" id="PS50240"/>
    </source>
</evidence>
<proteinExistence type="inferred from homology"/>
<keyword evidence="3 8" id="KW-0645">Protease</keyword>
<evidence type="ECO:0000256" key="9">
    <source>
        <dbReference type="SAM" id="MobiDB-lite"/>
    </source>
</evidence>
<dbReference type="InterPro" id="IPR033116">
    <property type="entry name" value="TRYPSIN_SER"/>
</dbReference>
<dbReference type="CDD" id="cd00190">
    <property type="entry name" value="Tryp_SPc"/>
    <property type="match status" value="1"/>
</dbReference>
<keyword evidence="5 8" id="KW-0720">Serine protease</keyword>
<organism evidence="12">
    <name type="scientific">Culex pipiens</name>
    <name type="common">House mosquito</name>
    <dbReference type="NCBI Taxonomy" id="7175"/>
    <lineage>
        <taxon>Eukaryota</taxon>
        <taxon>Metazoa</taxon>
        <taxon>Ecdysozoa</taxon>
        <taxon>Arthropoda</taxon>
        <taxon>Hexapoda</taxon>
        <taxon>Insecta</taxon>
        <taxon>Pterygota</taxon>
        <taxon>Neoptera</taxon>
        <taxon>Endopterygota</taxon>
        <taxon>Diptera</taxon>
        <taxon>Nematocera</taxon>
        <taxon>Culicoidea</taxon>
        <taxon>Culicidae</taxon>
        <taxon>Culicinae</taxon>
        <taxon>Culicini</taxon>
        <taxon>Culex</taxon>
        <taxon>Culex</taxon>
    </lineage>
</organism>
<dbReference type="GO" id="GO:0006508">
    <property type="term" value="P:proteolysis"/>
    <property type="evidence" value="ECO:0007669"/>
    <property type="project" value="UniProtKB-KW"/>
</dbReference>
<dbReference type="PROSITE" id="PS50240">
    <property type="entry name" value="TRYPSIN_DOM"/>
    <property type="match status" value="1"/>
</dbReference>
<comment type="subcellular location">
    <subcellularLocation>
        <location evidence="1">Secreted</location>
    </subcellularLocation>
</comment>
<evidence type="ECO:0000256" key="10">
    <source>
        <dbReference type="SAM" id="SignalP"/>
    </source>
</evidence>
<evidence type="ECO:0000256" key="1">
    <source>
        <dbReference type="ARBA" id="ARBA00004613"/>
    </source>
</evidence>
<dbReference type="InterPro" id="IPR001314">
    <property type="entry name" value="Peptidase_S1A"/>
</dbReference>
<dbReference type="GO" id="GO:0004252">
    <property type="term" value="F:serine-type endopeptidase activity"/>
    <property type="evidence" value="ECO:0007669"/>
    <property type="project" value="InterPro"/>
</dbReference>
<dbReference type="InterPro" id="IPR009003">
    <property type="entry name" value="Peptidase_S1_PA"/>
</dbReference>
<dbReference type="SUPFAM" id="SSF50494">
    <property type="entry name" value="Trypsin-like serine proteases"/>
    <property type="match status" value="1"/>
</dbReference>
<dbReference type="EMBL" id="HBUE01171250">
    <property type="protein sequence ID" value="CAG6515214.1"/>
    <property type="molecule type" value="Transcribed_RNA"/>
</dbReference>
<feature type="signal peptide" evidence="10">
    <location>
        <begin position="1"/>
        <end position="22"/>
    </location>
</feature>
<dbReference type="InterPro" id="IPR018114">
    <property type="entry name" value="TRYPSIN_HIS"/>
</dbReference>
<keyword evidence="6" id="KW-1015">Disulfide bond</keyword>
<sequence length="388" mass="42772">MLLHLWTLFGVIVCVLVRENSAALKEFDPCKHGGKPGTCRGYSVCKAQLQNKRITICSYNAREAVVCCPDGEENRFSGDPDQVPPSSSSPNSLEEDRNARIAVKKCNEYRKLSYNRIAVSTLTLTPTVVSFEVPKCDNIVKLIVGGNVTKPGEFPHMAAIGWRRGRQVSFDCGGSLISNRYVLTAAHCFVEVDGTFPSFVRLGDQNLVRTDDGAKPRDVEIDDFIRHPDFKRNQGLYNDIALVRLVETVPFDNFIRPACLYDRQEVAAEQAIATGFGLTEDHGDKSDELLKVSLNVYDNQVCSKGYANSRQLKKGIQRSQLCVGSVVGGQDTCQGDSGGPLQITKQENHCVFYVIGVTSFGQTCGSTVPAIYTRVAAYLDWIEPIVWG</sequence>